<dbReference type="Proteomes" id="UP001497457">
    <property type="component" value="Chromosome 26rd"/>
</dbReference>
<protein>
    <submittedName>
        <fullName evidence="1">Uncharacterized protein</fullName>
    </submittedName>
</protein>
<sequence length="258" mass="26680">MSCFGAAADTTSGYYPSSAIGGGRRPWRWWRAKCAGIAAAVGSRIRKSIKKGIDGRRRRRAVHAQRGCCRRSSFAPVPVYVDELYGHHHHPPKPLLRVARPEPPTTTIKPTAAAAAAPPVPHAARATGGKATARIVSDAAANKLTAAAPPVRHAAGDVAHATGGKATAADAAGARRGVPARVSGAAVASTAAAGVGAAMRNVLLRSPGKGGGGVLGVVKGMGEVDLRAELFIRKFKEDIRLQSQRSAEEFQAMLARGL</sequence>
<evidence type="ECO:0000313" key="2">
    <source>
        <dbReference type="Proteomes" id="UP001497457"/>
    </source>
</evidence>
<name>A0ABC9BNP3_9POAL</name>
<dbReference type="Pfam" id="PF05553">
    <property type="entry name" value="DUF761"/>
    <property type="match status" value="1"/>
</dbReference>
<dbReference type="EMBL" id="OZ075136">
    <property type="protein sequence ID" value="CAL5004300.1"/>
    <property type="molecule type" value="Genomic_DNA"/>
</dbReference>
<dbReference type="AlphaFoldDB" id="A0ABC9BNP3"/>
<gene>
    <name evidence="1" type="ORF">URODEC1_LOCUS66820</name>
</gene>
<dbReference type="InterPro" id="IPR008480">
    <property type="entry name" value="DUF761_pln"/>
</dbReference>
<accession>A0ABC9BNP3</accession>
<evidence type="ECO:0000313" key="1">
    <source>
        <dbReference type="EMBL" id="CAL5004300.1"/>
    </source>
</evidence>
<keyword evidence="2" id="KW-1185">Reference proteome</keyword>
<reference evidence="2" key="1">
    <citation type="submission" date="2024-06" db="EMBL/GenBank/DDBJ databases">
        <authorList>
            <person name="Ryan C."/>
        </authorList>
    </citation>
    <scope>NUCLEOTIDE SEQUENCE [LARGE SCALE GENOMIC DNA]</scope>
</reference>
<reference evidence="1 2" key="2">
    <citation type="submission" date="2024-10" db="EMBL/GenBank/DDBJ databases">
        <authorList>
            <person name="Ryan C."/>
        </authorList>
    </citation>
    <scope>NUCLEOTIDE SEQUENCE [LARGE SCALE GENOMIC DNA]</scope>
</reference>
<organism evidence="1 2">
    <name type="scientific">Urochloa decumbens</name>
    <dbReference type="NCBI Taxonomy" id="240449"/>
    <lineage>
        <taxon>Eukaryota</taxon>
        <taxon>Viridiplantae</taxon>
        <taxon>Streptophyta</taxon>
        <taxon>Embryophyta</taxon>
        <taxon>Tracheophyta</taxon>
        <taxon>Spermatophyta</taxon>
        <taxon>Magnoliopsida</taxon>
        <taxon>Liliopsida</taxon>
        <taxon>Poales</taxon>
        <taxon>Poaceae</taxon>
        <taxon>PACMAD clade</taxon>
        <taxon>Panicoideae</taxon>
        <taxon>Panicodae</taxon>
        <taxon>Paniceae</taxon>
        <taxon>Melinidinae</taxon>
        <taxon>Urochloa</taxon>
    </lineage>
</organism>
<proteinExistence type="predicted"/>